<dbReference type="InterPro" id="IPR051531">
    <property type="entry name" value="N-acetyltransferase"/>
</dbReference>
<evidence type="ECO:0000313" key="7">
    <source>
        <dbReference type="Proteomes" id="UP000234462"/>
    </source>
</evidence>
<keyword evidence="2 6" id="KW-0012">Acyltransferase</keyword>
<dbReference type="OrthoDB" id="5242221at2"/>
<dbReference type="EMBL" id="FXZM01000005">
    <property type="protein sequence ID" value="SMY11632.1"/>
    <property type="molecule type" value="Genomic_DNA"/>
</dbReference>
<dbReference type="EC" id="2.3.1.128" evidence="6"/>
<dbReference type="InterPro" id="IPR000182">
    <property type="entry name" value="GNAT_dom"/>
</dbReference>
<accession>A0A2H1L411</accession>
<proteinExistence type="inferred from homology"/>
<evidence type="ECO:0000256" key="3">
    <source>
        <dbReference type="ARBA" id="ARBA00038502"/>
    </source>
</evidence>
<feature type="region of interest" description="Disordered" evidence="4">
    <location>
        <begin position="199"/>
        <end position="228"/>
    </location>
</feature>
<dbReference type="PANTHER" id="PTHR43792:SF8">
    <property type="entry name" value="[RIBOSOMAL PROTEIN US5]-ALANINE N-ACETYLTRANSFERASE"/>
    <property type="match status" value="1"/>
</dbReference>
<dbReference type="Proteomes" id="UP000234462">
    <property type="component" value="Unassembled WGS sequence"/>
</dbReference>
<reference evidence="7" key="1">
    <citation type="submission" date="2017-03" db="EMBL/GenBank/DDBJ databases">
        <authorList>
            <person name="Monnet C."/>
        </authorList>
    </citation>
    <scope>NUCLEOTIDE SEQUENCE [LARGE SCALE GENOMIC DNA]</scope>
    <source>
        <strain evidence="7">SJ5-8</strain>
    </source>
</reference>
<dbReference type="SUPFAM" id="SSF55729">
    <property type="entry name" value="Acyl-CoA N-acyltransferases (Nat)"/>
    <property type="match status" value="1"/>
</dbReference>
<dbReference type="GO" id="GO:0005737">
    <property type="term" value="C:cytoplasm"/>
    <property type="evidence" value="ECO:0007669"/>
    <property type="project" value="TreeGrafter"/>
</dbReference>
<evidence type="ECO:0000256" key="1">
    <source>
        <dbReference type="ARBA" id="ARBA00022679"/>
    </source>
</evidence>
<dbReference type="PANTHER" id="PTHR43792">
    <property type="entry name" value="GNAT FAMILY, PUTATIVE (AFU_ORTHOLOGUE AFUA_3G00765)-RELATED-RELATED"/>
    <property type="match status" value="1"/>
</dbReference>
<dbReference type="PROSITE" id="PS51186">
    <property type="entry name" value="GNAT"/>
    <property type="match status" value="1"/>
</dbReference>
<gene>
    <name evidence="6" type="ORF">BJEO58_01217</name>
</gene>
<dbReference type="Pfam" id="PF13302">
    <property type="entry name" value="Acetyltransf_3"/>
    <property type="match status" value="1"/>
</dbReference>
<evidence type="ECO:0000256" key="4">
    <source>
        <dbReference type="SAM" id="MobiDB-lite"/>
    </source>
</evidence>
<feature type="domain" description="N-acetyltransferase" evidence="5">
    <location>
        <begin position="11"/>
        <end position="178"/>
    </location>
</feature>
<name>A0A2H1L411_9MICO</name>
<evidence type="ECO:0000259" key="5">
    <source>
        <dbReference type="PROSITE" id="PS51186"/>
    </source>
</evidence>
<dbReference type="InterPro" id="IPR016181">
    <property type="entry name" value="Acyl_CoA_acyltransferase"/>
</dbReference>
<evidence type="ECO:0000256" key="2">
    <source>
        <dbReference type="ARBA" id="ARBA00023315"/>
    </source>
</evidence>
<dbReference type="RefSeq" id="WP_101588605.1">
    <property type="nucleotide sequence ID" value="NZ_FXZM01000005.1"/>
</dbReference>
<keyword evidence="1 6" id="KW-0808">Transferase</keyword>
<organism evidence="6 7">
    <name type="scientific">Brevibacterium jeotgali</name>
    <dbReference type="NCBI Taxonomy" id="1262550"/>
    <lineage>
        <taxon>Bacteria</taxon>
        <taxon>Bacillati</taxon>
        <taxon>Actinomycetota</taxon>
        <taxon>Actinomycetes</taxon>
        <taxon>Micrococcales</taxon>
        <taxon>Brevibacteriaceae</taxon>
        <taxon>Brevibacterium</taxon>
    </lineage>
</organism>
<sequence length="228" mass="25524">MWPTELSWGPLLLRPLRRGDRREYVEVRKANADWLRPWEATVPDPTWRAPGFAEVRSTSARSGREGRSLPFALQVDGRFRGQLTVSGFQWGSLASASLGYWIDRRVAGRGCMPVAVALATDHCFAAGLHRMEVAIRPENAASLRVVEKLGFRDEGVRERYMHIDGDWRDHRVFSLLSEDVPFGLMHWYAREQGLTGGLRAGESGPIVQEETGDDIVPDAGPLSPLDDD</sequence>
<dbReference type="AlphaFoldDB" id="A0A2H1L411"/>
<keyword evidence="7" id="KW-1185">Reference proteome</keyword>
<comment type="similarity">
    <text evidence="3">Belongs to the acetyltransferase family. RimJ subfamily.</text>
</comment>
<dbReference type="Gene3D" id="3.40.630.30">
    <property type="match status" value="1"/>
</dbReference>
<evidence type="ECO:0000313" key="6">
    <source>
        <dbReference type="EMBL" id="SMY11632.1"/>
    </source>
</evidence>
<dbReference type="GO" id="GO:0008999">
    <property type="term" value="F:protein-N-terminal-alanine acetyltransferase activity"/>
    <property type="evidence" value="ECO:0007669"/>
    <property type="project" value="TreeGrafter"/>
</dbReference>
<protein>
    <submittedName>
        <fullName evidence="6">Ribosomal-protein-alanine N-acetyltransferase</fullName>
        <ecNumber evidence="6">2.3.1.128</ecNumber>
    </submittedName>
</protein>